<evidence type="ECO:0000256" key="1">
    <source>
        <dbReference type="SAM" id="MobiDB-lite"/>
    </source>
</evidence>
<protein>
    <submittedName>
        <fullName evidence="2">Uncharacterized protein</fullName>
    </submittedName>
</protein>
<dbReference type="AlphaFoldDB" id="A0A9Q3HVF5"/>
<accession>A0A9Q3HVF5</accession>
<name>A0A9Q3HVF5_9BASI</name>
<gene>
    <name evidence="2" type="ORF">O181_057422</name>
</gene>
<keyword evidence="3" id="KW-1185">Reference proteome</keyword>
<organism evidence="2 3">
    <name type="scientific">Austropuccinia psidii MF-1</name>
    <dbReference type="NCBI Taxonomy" id="1389203"/>
    <lineage>
        <taxon>Eukaryota</taxon>
        <taxon>Fungi</taxon>
        <taxon>Dikarya</taxon>
        <taxon>Basidiomycota</taxon>
        <taxon>Pucciniomycotina</taxon>
        <taxon>Pucciniomycetes</taxon>
        <taxon>Pucciniales</taxon>
        <taxon>Sphaerophragmiaceae</taxon>
        <taxon>Austropuccinia</taxon>
    </lineage>
</organism>
<comment type="caution">
    <text evidence="2">The sequence shown here is derived from an EMBL/GenBank/DDBJ whole genome shotgun (WGS) entry which is preliminary data.</text>
</comment>
<feature type="region of interest" description="Disordered" evidence="1">
    <location>
        <begin position="23"/>
        <end position="71"/>
    </location>
</feature>
<dbReference type="EMBL" id="AVOT02026125">
    <property type="protein sequence ID" value="MBW0517707.1"/>
    <property type="molecule type" value="Genomic_DNA"/>
</dbReference>
<sequence>MQQHPMLYCHQFKLTMQKAPIHLSAPHFENPKNNLLPSQSNPPTPSNAPTPGIRDPYNRLSHMGPSPPIFG</sequence>
<reference evidence="2" key="1">
    <citation type="submission" date="2021-03" db="EMBL/GenBank/DDBJ databases">
        <title>Draft genome sequence of rust myrtle Austropuccinia psidii MF-1, a brazilian biotype.</title>
        <authorList>
            <person name="Quecine M.C."/>
            <person name="Pachon D.M.R."/>
            <person name="Bonatelli M.L."/>
            <person name="Correr F.H."/>
            <person name="Franceschini L.M."/>
            <person name="Leite T.F."/>
            <person name="Margarido G.R.A."/>
            <person name="Almeida C.A."/>
            <person name="Ferrarezi J.A."/>
            <person name="Labate C.A."/>
        </authorList>
    </citation>
    <scope>NUCLEOTIDE SEQUENCE</scope>
    <source>
        <strain evidence="2">MF-1</strain>
    </source>
</reference>
<dbReference type="Proteomes" id="UP000765509">
    <property type="component" value="Unassembled WGS sequence"/>
</dbReference>
<evidence type="ECO:0000313" key="2">
    <source>
        <dbReference type="EMBL" id="MBW0517707.1"/>
    </source>
</evidence>
<evidence type="ECO:0000313" key="3">
    <source>
        <dbReference type="Proteomes" id="UP000765509"/>
    </source>
</evidence>
<proteinExistence type="predicted"/>